<comment type="caution">
    <text evidence="2">The sequence shown here is derived from an EMBL/GenBank/DDBJ whole genome shotgun (WGS) entry which is preliminary data.</text>
</comment>
<evidence type="ECO:0000313" key="2">
    <source>
        <dbReference type="EMBL" id="CAH9099588.1"/>
    </source>
</evidence>
<accession>A0A9P1EDY8</accession>
<evidence type="ECO:0000256" key="1">
    <source>
        <dbReference type="SAM" id="MobiDB-lite"/>
    </source>
</evidence>
<evidence type="ECO:0000313" key="3">
    <source>
        <dbReference type="Proteomes" id="UP001152484"/>
    </source>
</evidence>
<proteinExistence type="predicted"/>
<organism evidence="2 3">
    <name type="scientific">Cuscuta europaea</name>
    <name type="common">European dodder</name>
    <dbReference type="NCBI Taxonomy" id="41803"/>
    <lineage>
        <taxon>Eukaryota</taxon>
        <taxon>Viridiplantae</taxon>
        <taxon>Streptophyta</taxon>
        <taxon>Embryophyta</taxon>
        <taxon>Tracheophyta</taxon>
        <taxon>Spermatophyta</taxon>
        <taxon>Magnoliopsida</taxon>
        <taxon>eudicotyledons</taxon>
        <taxon>Gunneridae</taxon>
        <taxon>Pentapetalae</taxon>
        <taxon>asterids</taxon>
        <taxon>lamiids</taxon>
        <taxon>Solanales</taxon>
        <taxon>Convolvulaceae</taxon>
        <taxon>Cuscuteae</taxon>
        <taxon>Cuscuta</taxon>
        <taxon>Cuscuta subgen. Cuscuta</taxon>
    </lineage>
</organism>
<dbReference type="OrthoDB" id="202825at2759"/>
<feature type="region of interest" description="Disordered" evidence="1">
    <location>
        <begin position="1"/>
        <end position="38"/>
    </location>
</feature>
<reference evidence="2" key="1">
    <citation type="submission" date="2022-07" db="EMBL/GenBank/DDBJ databases">
        <authorList>
            <person name="Macas J."/>
            <person name="Novak P."/>
            <person name="Neumann P."/>
        </authorList>
    </citation>
    <scope>NUCLEOTIDE SEQUENCE</scope>
</reference>
<protein>
    <submittedName>
        <fullName evidence="2">Uncharacterized protein</fullName>
    </submittedName>
</protein>
<sequence length="38" mass="4132">MTRGGVRSTDRNVEPAGCHKNSDQSLQPSRIHSVVVVL</sequence>
<dbReference type="EMBL" id="CAMAPE010000038">
    <property type="protein sequence ID" value="CAH9099588.1"/>
    <property type="molecule type" value="Genomic_DNA"/>
</dbReference>
<dbReference type="AlphaFoldDB" id="A0A9P1EDY8"/>
<dbReference type="Proteomes" id="UP001152484">
    <property type="component" value="Unassembled WGS sequence"/>
</dbReference>
<gene>
    <name evidence="2" type="ORF">CEURO_LOCUS14544</name>
</gene>
<keyword evidence="3" id="KW-1185">Reference proteome</keyword>
<name>A0A9P1EDY8_CUSEU</name>